<protein>
    <submittedName>
        <fullName evidence="1">Unannotated protein</fullName>
    </submittedName>
</protein>
<accession>A0A6J6JMT0</accession>
<name>A0A6J6JMT0_9ZZZZ</name>
<dbReference type="AlphaFoldDB" id="A0A6J6JMT0"/>
<gene>
    <name evidence="1" type="ORF">UFOPK2000_01174</name>
</gene>
<reference evidence="1" key="1">
    <citation type="submission" date="2020-05" db="EMBL/GenBank/DDBJ databases">
        <authorList>
            <person name="Chiriac C."/>
            <person name="Salcher M."/>
            <person name="Ghai R."/>
            <person name="Kavagutti S V."/>
        </authorList>
    </citation>
    <scope>NUCLEOTIDE SEQUENCE</scope>
</reference>
<dbReference type="EMBL" id="CAEZVK010000139">
    <property type="protein sequence ID" value="CAB4638286.1"/>
    <property type="molecule type" value="Genomic_DNA"/>
</dbReference>
<sequence length="117" mass="13008">MRLTKDIASIERDTPHNDWACRATASYVDGDGNLDELTCKKNLWTHSSDALVRRCSIDEGCQPIRLDKRVAVHKSDVIDAIEITHRHVVSGESKILPISNCCDGRESSLNLFKTSVG</sequence>
<organism evidence="1">
    <name type="scientific">freshwater metagenome</name>
    <dbReference type="NCBI Taxonomy" id="449393"/>
    <lineage>
        <taxon>unclassified sequences</taxon>
        <taxon>metagenomes</taxon>
        <taxon>ecological metagenomes</taxon>
    </lineage>
</organism>
<proteinExistence type="predicted"/>
<evidence type="ECO:0000313" key="1">
    <source>
        <dbReference type="EMBL" id="CAB4638286.1"/>
    </source>
</evidence>